<keyword evidence="3" id="KW-0547">Nucleotide-binding</keyword>
<keyword evidence="5" id="KW-0067">ATP-binding</keyword>
<dbReference type="InterPro" id="IPR002182">
    <property type="entry name" value="NB-ARC"/>
</dbReference>
<evidence type="ECO:0000313" key="11">
    <source>
        <dbReference type="EMBL" id="GMN29544.1"/>
    </source>
</evidence>
<organism evidence="11 12">
    <name type="scientific">Ficus carica</name>
    <name type="common">Common fig</name>
    <dbReference type="NCBI Taxonomy" id="3494"/>
    <lineage>
        <taxon>Eukaryota</taxon>
        <taxon>Viridiplantae</taxon>
        <taxon>Streptophyta</taxon>
        <taxon>Embryophyta</taxon>
        <taxon>Tracheophyta</taxon>
        <taxon>Spermatophyta</taxon>
        <taxon>Magnoliopsida</taxon>
        <taxon>eudicotyledons</taxon>
        <taxon>Gunneridae</taxon>
        <taxon>Pentapetalae</taxon>
        <taxon>rosids</taxon>
        <taxon>fabids</taxon>
        <taxon>Rosales</taxon>
        <taxon>Moraceae</taxon>
        <taxon>Ficeae</taxon>
        <taxon>Ficus</taxon>
    </lineage>
</organism>
<dbReference type="Gene3D" id="3.80.10.10">
    <property type="entry name" value="Ribonuclease Inhibitor"/>
    <property type="match status" value="1"/>
</dbReference>
<evidence type="ECO:0000256" key="6">
    <source>
        <dbReference type="SAM" id="Coils"/>
    </source>
</evidence>
<keyword evidence="12" id="KW-1185">Reference proteome</keyword>
<reference evidence="11" key="1">
    <citation type="submission" date="2023-07" db="EMBL/GenBank/DDBJ databases">
        <title>draft genome sequence of fig (Ficus carica).</title>
        <authorList>
            <person name="Takahashi T."/>
            <person name="Nishimura K."/>
        </authorList>
    </citation>
    <scope>NUCLEOTIDE SEQUENCE</scope>
</reference>
<dbReference type="PANTHER" id="PTHR36766:SF51">
    <property type="entry name" value="DISEASE RESISTANCE RPP13-LIKE PROTEIN 1"/>
    <property type="match status" value="1"/>
</dbReference>
<dbReference type="Proteomes" id="UP001187192">
    <property type="component" value="Unassembled WGS sequence"/>
</dbReference>
<name>A0AA88D7Q5_FICCA</name>
<dbReference type="InterPro" id="IPR032675">
    <property type="entry name" value="LRR_dom_sf"/>
</dbReference>
<dbReference type="InterPro" id="IPR042197">
    <property type="entry name" value="Apaf_helical"/>
</dbReference>
<dbReference type="Pfam" id="PF00931">
    <property type="entry name" value="NB-ARC"/>
    <property type="match status" value="1"/>
</dbReference>
<dbReference type="Gene3D" id="1.10.10.10">
    <property type="entry name" value="Winged helix-like DNA-binding domain superfamily/Winged helix DNA-binding domain"/>
    <property type="match status" value="1"/>
</dbReference>
<dbReference type="InterPro" id="IPR041118">
    <property type="entry name" value="Rx_N"/>
</dbReference>
<comment type="caution">
    <text evidence="11">The sequence shown here is derived from an EMBL/GenBank/DDBJ whole genome shotgun (WGS) entry which is preliminary data.</text>
</comment>
<dbReference type="SUPFAM" id="SSF52058">
    <property type="entry name" value="L domain-like"/>
    <property type="match status" value="1"/>
</dbReference>
<feature type="domain" description="R13L1/DRL21-like LRR repeat region" evidence="10">
    <location>
        <begin position="697"/>
        <end position="820"/>
    </location>
</feature>
<dbReference type="InterPro" id="IPR036388">
    <property type="entry name" value="WH-like_DNA-bd_sf"/>
</dbReference>
<evidence type="ECO:0000256" key="2">
    <source>
        <dbReference type="ARBA" id="ARBA00022737"/>
    </source>
</evidence>
<gene>
    <name evidence="11" type="ORF">TIFTF001_002476</name>
</gene>
<dbReference type="PRINTS" id="PR00364">
    <property type="entry name" value="DISEASERSIST"/>
</dbReference>
<dbReference type="Pfam" id="PF18052">
    <property type="entry name" value="Rx_N"/>
    <property type="match status" value="1"/>
</dbReference>
<dbReference type="EMBL" id="BTGU01000002">
    <property type="protein sequence ID" value="GMN29544.1"/>
    <property type="molecule type" value="Genomic_DNA"/>
</dbReference>
<keyword evidence="2" id="KW-0677">Repeat</keyword>
<dbReference type="Gene3D" id="1.20.5.4130">
    <property type="match status" value="1"/>
</dbReference>
<dbReference type="PANTHER" id="PTHR36766">
    <property type="entry name" value="PLANT BROAD-SPECTRUM MILDEW RESISTANCE PROTEIN RPW8"/>
    <property type="match status" value="1"/>
</dbReference>
<keyword evidence="4" id="KW-0611">Plant defense</keyword>
<dbReference type="GO" id="GO:0051707">
    <property type="term" value="P:response to other organism"/>
    <property type="evidence" value="ECO:0007669"/>
    <property type="project" value="UniProtKB-ARBA"/>
</dbReference>
<evidence type="ECO:0000259" key="7">
    <source>
        <dbReference type="Pfam" id="PF00931"/>
    </source>
</evidence>
<proteinExistence type="predicted"/>
<evidence type="ECO:0000256" key="1">
    <source>
        <dbReference type="ARBA" id="ARBA00022614"/>
    </source>
</evidence>
<evidence type="ECO:0000256" key="3">
    <source>
        <dbReference type="ARBA" id="ARBA00022741"/>
    </source>
</evidence>
<feature type="domain" description="Disease resistance N-terminal" evidence="8">
    <location>
        <begin position="11"/>
        <end position="98"/>
    </location>
</feature>
<evidence type="ECO:0000259" key="8">
    <source>
        <dbReference type="Pfam" id="PF18052"/>
    </source>
</evidence>
<dbReference type="Gene3D" id="3.40.50.300">
    <property type="entry name" value="P-loop containing nucleotide triphosphate hydrolases"/>
    <property type="match status" value="1"/>
</dbReference>
<dbReference type="SMART" id="SM00369">
    <property type="entry name" value="LRR_TYP"/>
    <property type="match status" value="2"/>
</dbReference>
<accession>A0AA88D7Q5</accession>
<dbReference type="InterPro" id="IPR058922">
    <property type="entry name" value="WHD_DRP"/>
</dbReference>
<dbReference type="FunFam" id="3.40.50.300:FF:001091">
    <property type="entry name" value="Probable disease resistance protein At1g61300"/>
    <property type="match status" value="1"/>
</dbReference>
<dbReference type="SUPFAM" id="SSF52540">
    <property type="entry name" value="P-loop containing nucleoside triphosphate hydrolases"/>
    <property type="match status" value="1"/>
</dbReference>
<dbReference type="Gene3D" id="1.10.8.430">
    <property type="entry name" value="Helical domain of apoptotic protease-activating factors"/>
    <property type="match status" value="1"/>
</dbReference>
<keyword evidence="6" id="KW-0175">Coiled coil</keyword>
<dbReference type="FunFam" id="1.10.10.10:FF:000322">
    <property type="entry name" value="Probable disease resistance protein At1g63360"/>
    <property type="match status" value="1"/>
</dbReference>
<keyword evidence="1" id="KW-0433">Leucine-rich repeat</keyword>
<dbReference type="GO" id="GO:0005524">
    <property type="term" value="F:ATP binding"/>
    <property type="evidence" value="ECO:0007669"/>
    <property type="project" value="UniProtKB-KW"/>
</dbReference>
<feature type="domain" description="NB-ARC" evidence="7">
    <location>
        <begin position="173"/>
        <end position="354"/>
    </location>
</feature>
<protein>
    <recommendedName>
        <fullName evidence="13">Disease resistance RPP13-like protein 1</fullName>
    </recommendedName>
</protein>
<evidence type="ECO:0000256" key="4">
    <source>
        <dbReference type="ARBA" id="ARBA00022821"/>
    </source>
</evidence>
<dbReference type="GO" id="GO:0043531">
    <property type="term" value="F:ADP binding"/>
    <property type="evidence" value="ECO:0007669"/>
    <property type="project" value="InterPro"/>
</dbReference>
<evidence type="ECO:0000259" key="9">
    <source>
        <dbReference type="Pfam" id="PF23559"/>
    </source>
</evidence>
<evidence type="ECO:0000313" key="12">
    <source>
        <dbReference type="Proteomes" id="UP001187192"/>
    </source>
</evidence>
<dbReference type="AlphaFoldDB" id="A0AA88D7Q5"/>
<dbReference type="InterPro" id="IPR027417">
    <property type="entry name" value="P-loop_NTPase"/>
</dbReference>
<evidence type="ECO:0000256" key="5">
    <source>
        <dbReference type="ARBA" id="ARBA00022840"/>
    </source>
</evidence>
<dbReference type="InterPro" id="IPR056789">
    <property type="entry name" value="LRR_R13L1-DRL21"/>
</dbReference>
<evidence type="ECO:0008006" key="13">
    <source>
        <dbReference type="Google" id="ProtNLM"/>
    </source>
</evidence>
<feature type="domain" description="Disease resistance protein winged helix" evidence="9">
    <location>
        <begin position="439"/>
        <end position="507"/>
    </location>
</feature>
<sequence>MAAELVGGALLSGLFQMLFERMASREVVDFFREKKLNKKMLKELKIMLSSANAVLTSAEEMQTRNRTVKDWLDELKEVTHELEDLMDEIKAETLSCKLNSEGGGNLNKVLALVSTSFAAEVEPKMEEIMDKLKLILSQKDVLGLKEGGQNRPSRSLPSPLVEESDIYGRSRDKDVIVQFLLSDNVCGSRISVISIVGMGGIGKTTLAQLVFNDDRVKGHFDIKVWVSVSDVFDVFKVTKTLYEKALFQSSVIVDDFDSEDFYDAEDLRHLQVKLKKALENKRFLFVLDDIWNENYDNWDALKSPFESGAPGSKIVTTTRSEIAAFRMSNVPSYHLQMISSEDCWLLFVKHAFNNIDSRLHPVLEKIGKRIVKKCNCLPLAVKSLGGLLRSELNPKKWENILKSDIWEFSDGECNTLPALWLSYQYLPPHLKRCFAYCSIFPKNYEISKENLVLLWMAEDLLPLPQKGKRIEDVGEECFDSLVSRSLIQQSSQDGSFFTMHDLVNDLAKFVSGKFCLRLEHDDSRSIVSNCIHHLSYDKRNIDGVMEVVMSAEVKSLRTFLPLGCLHVGEELTWKKSTFDGLVPMVRYLRVLSLSQYPVTDLPNSIGNLKHLRYLDLSSTRLKVLPNEICSLYNLQTLLLLGCNHLTQLPINMGSLINLRHLDIRGTRLKQMPAGLCNMKDLQTLTDFVLCKHTASKIRDLRELKHLRGGLRISGIENISDVADVLEANLKEKEHLIELSLLSFNFADDSQKQKEILDGLQPHENLENLFVQGYKGTRFPDWIGHHSFSNMVTISLIGCINCYFLPPLGQLPALKKLYIVRFYMVRTVGAEFYSNGSSGAKPFRSLEKLVFTHMLEWQEWSFPEGDKDGEGSSFPRLRELQLEYCPKLIGRLPDRKIETLKIKYCEKLTLCYCPKFVSILQQRFPPASIIEMICRKLRSHLLNEISFGGKTNALVNHMCWNLQIYLISQPTADNLWSPIFTDSVDSFSLKPTDQVQTLITGSLLQLNRVQSTMPRRPTELMVREITDNTDTADSTLLI</sequence>
<dbReference type="InterPro" id="IPR003591">
    <property type="entry name" value="Leu-rich_rpt_typical-subtyp"/>
</dbReference>
<dbReference type="Pfam" id="PF25019">
    <property type="entry name" value="LRR_R13L1-DRL21"/>
    <property type="match status" value="1"/>
</dbReference>
<dbReference type="Pfam" id="PF23559">
    <property type="entry name" value="WHD_DRP"/>
    <property type="match status" value="1"/>
</dbReference>
<dbReference type="GO" id="GO:0006952">
    <property type="term" value="P:defense response"/>
    <property type="evidence" value="ECO:0007669"/>
    <property type="project" value="UniProtKB-KW"/>
</dbReference>
<evidence type="ECO:0000259" key="10">
    <source>
        <dbReference type="Pfam" id="PF25019"/>
    </source>
</evidence>
<feature type="coiled-coil region" evidence="6">
    <location>
        <begin position="41"/>
        <end position="95"/>
    </location>
</feature>